<evidence type="ECO:0000313" key="2">
    <source>
        <dbReference type="EMBL" id="PIW14975.1"/>
    </source>
</evidence>
<evidence type="ECO:0008006" key="4">
    <source>
        <dbReference type="Google" id="ProtNLM"/>
    </source>
</evidence>
<dbReference type="InterPro" id="IPR015943">
    <property type="entry name" value="WD40/YVTN_repeat-like_dom_sf"/>
</dbReference>
<feature type="chain" id="PRO_5014643479" description="WD40 repeat domain-containing protein" evidence="1">
    <location>
        <begin position="24"/>
        <end position="356"/>
    </location>
</feature>
<accession>A0A2M7G0I6</accession>
<dbReference type="SUPFAM" id="SSF82171">
    <property type="entry name" value="DPP6 N-terminal domain-like"/>
    <property type="match status" value="1"/>
</dbReference>
<evidence type="ECO:0000313" key="3">
    <source>
        <dbReference type="Proteomes" id="UP000231019"/>
    </source>
</evidence>
<dbReference type="Proteomes" id="UP000231019">
    <property type="component" value="Unassembled WGS sequence"/>
</dbReference>
<organism evidence="2 3">
    <name type="scientific">bacterium (Candidatus Blackallbacteria) CG17_big_fil_post_rev_8_21_14_2_50_48_46</name>
    <dbReference type="NCBI Taxonomy" id="2014261"/>
    <lineage>
        <taxon>Bacteria</taxon>
        <taxon>Candidatus Blackallbacteria</taxon>
    </lineage>
</organism>
<reference evidence="2 3" key="1">
    <citation type="submission" date="2017-09" db="EMBL/GenBank/DDBJ databases">
        <title>Depth-based differentiation of microbial function through sediment-hosted aquifers and enrichment of novel symbionts in the deep terrestrial subsurface.</title>
        <authorList>
            <person name="Probst A.J."/>
            <person name="Ladd B."/>
            <person name="Jarett J.K."/>
            <person name="Geller-Mcgrath D.E."/>
            <person name="Sieber C.M."/>
            <person name="Emerson J.B."/>
            <person name="Anantharaman K."/>
            <person name="Thomas B.C."/>
            <person name="Malmstrom R."/>
            <person name="Stieglmeier M."/>
            <person name="Klingl A."/>
            <person name="Woyke T."/>
            <person name="Ryan C.M."/>
            <person name="Banfield J.F."/>
        </authorList>
    </citation>
    <scope>NUCLEOTIDE SEQUENCE [LARGE SCALE GENOMIC DNA]</scope>
    <source>
        <strain evidence="2">CG17_big_fil_post_rev_8_21_14_2_50_48_46</strain>
    </source>
</reference>
<dbReference type="AlphaFoldDB" id="A0A2M7G0I6"/>
<feature type="signal peptide" evidence="1">
    <location>
        <begin position="1"/>
        <end position="23"/>
    </location>
</feature>
<sequence length="356" mass="40520">MRKKLASCLFCCLLWGQTAQAWANEYVNWQGLSGYARFSPQGDQLIRVLDRSLEIWSVSKKERTHKLGVNEPLVDAQMTPDGKFLIAGSEEGVYTIWRTQDYRRVYQIQDRPLGNSHQPFSLSPDGSHLAVCKLTERSVNNQQVLEFYLHFWDVVTGKRVGRIFVSQIPNRLPGHLPVVSVAWHPLGRYLTTAMEWDEGGGKPTVNYIQVRDLWEGRWLYWVPGGPPAEYSQNGEYFAFLEPMSEKMRTSTGLHWQVKLWNTRVDRLKALPSARSLSAFSGLTLSPQANFLAYIVPISGVQKQVVIHSTRTLAIQAAYRVPESADSISISPDEKQIMVSSFSDPTFQVRIYPLKKN</sequence>
<dbReference type="EMBL" id="PFFQ01000054">
    <property type="protein sequence ID" value="PIW14975.1"/>
    <property type="molecule type" value="Genomic_DNA"/>
</dbReference>
<evidence type="ECO:0000256" key="1">
    <source>
        <dbReference type="SAM" id="SignalP"/>
    </source>
</evidence>
<dbReference type="InterPro" id="IPR001680">
    <property type="entry name" value="WD40_rpt"/>
</dbReference>
<keyword evidence="1" id="KW-0732">Signal</keyword>
<comment type="caution">
    <text evidence="2">The sequence shown here is derived from an EMBL/GenBank/DDBJ whole genome shotgun (WGS) entry which is preliminary data.</text>
</comment>
<dbReference type="Pfam" id="PF00400">
    <property type="entry name" value="WD40"/>
    <property type="match status" value="1"/>
</dbReference>
<proteinExistence type="predicted"/>
<protein>
    <recommendedName>
        <fullName evidence="4">WD40 repeat domain-containing protein</fullName>
    </recommendedName>
</protein>
<name>A0A2M7G0I6_9BACT</name>
<gene>
    <name evidence="2" type="ORF">COW36_18795</name>
</gene>
<dbReference type="Gene3D" id="2.130.10.10">
    <property type="entry name" value="YVTN repeat-like/Quinoprotein amine dehydrogenase"/>
    <property type="match status" value="2"/>
</dbReference>